<sequence>MKTDDMSMIELIGVSGNVLDDGVRETIARCHAVVASGRHVPLVEDLCERIIPIAPVQTMLERLAGELALGPVTVLASGDPLFFGIGRTLLGRFGPDRLHIRPALSAMQLACARFKTPWDDMAFLSLHGREMDTLAGRVLVCLRHTAHGKVMLFTDQHNSPDRIAALLLQTLEEYGAMELARTIRVQVGENLGLKDERLVEGDLARIAGLTFAPLNMMLISRESEAVFGPVLGLNEEELVHSRGLITKNEVRAVTLHTLRLPPSGVFWDVGGGSGSVSIEAARMCPALAVFCVEAKGEQQENIRANIRGHQAWNVRLVSGLAPAILSGLPDPERIFVGGSRGRLKEIIDICARRLKPGGRLVVNAVLARTAEQAPKYMLRHGLSVQVTRIGVSRWQETGEEQECVEDRQCVVDRRQPRQTTINPITIICGTK</sequence>
<dbReference type="EMBL" id="AP024233">
    <property type="protein sequence ID" value="BCO10232.1"/>
    <property type="molecule type" value="Genomic_DNA"/>
</dbReference>
<proteinExistence type="predicted"/>
<dbReference type="InterPro" id="IPR029063">
    <property type="entry name" value="SAM-dependent_MTases_sf"/>
</dbReference>
<dbReference type="NCBIfam" id="TIGR02469">
    <property type="entry name" value="CbiT"/>
    <property type="match status" value="1"/>
</dbReference>
<evidence type="ECO:0000313" key="7">
    <source>
        <dbReference type="EMBL" id="BCO10232.1"/>
    </source>
</evidence>
<dbReference type="PIRSF" id="PIRSF036428">
    <property type="entry name" value="CobL"/>
    <property type="match status" value="1"/>
</dbReference>
<gene>
    <name evidence="7" type="ORF">GF1_26080</name>
</gene>
<dbReference type="PANTHER" id="PTHR43182:SF1">
    <property type="entry name" value="COBALT-PRECORRIN-7 C(5)-METHYLTRANSFERASE"/>
    <property type="match status" value="1"/>
</dbReference>
<dbReference type="SUPFAM" id="SSF53335">
    <property type="entry name" value="S-adenosyl-L-methionine-dependent methyltransferases"/>
    <property type="match status" value="1"/>
</dbReference>
<dbReference type="InterPro" id="IPR014008">
    <property type="entry name" value="Cbl_synth_MTase_CbiT"/>
</dbReference>
<dbReference type="GO" id="GO:0008276">
    <property type="term" value="F:protein methyltransferase activity"/>
    <property type="evidence" value="ECO:0007669"/>
    <property type="project" value="InterPro"/>
</dbReference>
<keyword evidence="8" id="KW-1185">Reference proteome</keyword>
<dbReference type="KEGG" id="ddu:GF1_26080"/>
<dbReference type="InterPro" id="IPR000878">
    <property type="entry name" value="4pyrrol_Mease"/>
</dbReference>
<evidence type="ECO:0000313" key="8">
    <source>
        <dbReference type="Proteomes" id="UP001063350"/>
    </source>
</evidence>
<keyword evidence="4" id="KW-0808">Transferase</keyword>
<dbReference type="GO" id="GO:0009236">
    <property type="term" value="P:cobalamin biosynthetic process"/>
    <property type="evidence" value="ECO:0007669"/>
    <property type="project" value="UniProtKB-KW"/>
</dbReference>
<dbReference type="Gene3D" id="3.30.950.10">
    <property type="entry name" value="Methyltransferase, Cobalt-precorrin-4 Transmethylase, Domain 2"/>
    <property type="match status" value="1"/>
</dbReference>
<dbReference type="Proteomes" id="UP001063350">
    <property type="component" value="Chromosome"/>
</dbReference>
<dbReference type="CDD" id="cd02440">
    <property type="entry name" value="AdoMet_MTases"/>
    <property type="match status" value="1"/>
</dbReference>
<dbReference type="NCBIfam" id="TIGR02467">
    <property type="entry name" value="CbiE"/>
    <property type="match status" value="1"/>
</dbReference>
<dbReference type="PANTHER" id="PTHR43182">
    <property type="entry name" value="COBALT-PRECORRIN-6B C(15)-METHYLTRANSFERASE (DECARBOXYLATING)"/>
    <property type="match status" value="1"/>
</dbReference>
<organism evidence="7 8">
    <name type="scientific">Desulfolithobacter dissulfuricans</name>
    <dbReference type="NCBI Taxonomy" id="2795293"/>
    <lineage>
        <taxon>Bacteria</taxon>
        <taxon>Pseudomonadati</taxon>
        <taxon>Thermodesulfobacteriota</taxon>
        <taxon>Desulfobulbia</taxon>
        <taxon>Desulfobulbales</taxon>
        <taxon>Desulfobulbaceae</taxon>
        <taxon>Desulfolithobacter</taxon>
    </lineage>
</organism>
<dbReference type="Gene3D" id="3.40.1010.10">
    <property type="entry name" value="Cobalt-precorrin-4 Transmethylase, Domain 1"/>
    <property type="match status" value="1"/>
</dbReference>
<evidence type="ECO:0000256" key="5">
    <source>
        <dbReference type="ARBA" id="ARBA00022691"/>
    </source>
</evidence>
<evidence type="ECO:0000256" key="4">
    <source>
        <dbReference type="ARBA" id="ARBA00022679"/>
    </source>
</evidence>
<keyword evidence="5" id="KW-0949">S-adenosyl-L-methionine</keyword>
<dbReference type="AlphaFoldDB" id="A0A915U400"/>
<dbReference type="CDD" id="cd11644">
    <property type="entry name" value="Precorrin-6Y-MT"/>
    <property type="match status" value="1"/>
</dbReference>
<dbReference type="InterPro" id="IPR006365">
    <property type="entry name" value="Cbl_synth_CobL"/>
</dbReference>
<dbReference type="InterPro" id="IPR035996">
    <property type="entry name" value="4pyrrol_Methylase_sf"/>
</dbReference>
<comment type="pathway">
    <text evidence="1">Cofactor biosynthesis; adenosylcobalamin biosynthesis.</text>
</comment>
<evidence type="ECO:0000259" key="6">
    <source>
        <dbReference type="Pfam" id="PF00590"/>
    </source>
</evidence>
<name>A0A915U400_9BACT</name>
<keyword evidence="3" id="KW-0489">Methyltransferase</keyword>
<dbReference type="InterPro" id="IPR012818">
    <property type="entry name" value="CbiE"/>
</dbReference>
<dbReference type="SUPFAM" id="SSF53790">
    <property type="entry name" value="Tetrapyrrole methylase"/>
    <property type="match status" value="1"/>
</dbReference>
<dbReference type="InterPro" id="IPR050714">
    <property type="entry name" value="Cobalamin_biosynth_MTase"/>
</dbReference>
<evidence type="ECO:0000256" key="3">
    <source>
        <dbReference type="ARBA" id="ARBA00022603"/>
    </source>
</evidence>
<dbReference type="Gene3D" id="3.40.50.150">
    <property type="entry name" value="Vaccinia Virus protein VP39"/>
    <property type="match status" value="1"/>
</dbReference>
<dbReference type="Pfam" id="PF00590">
    <property type="entry name" value="TP_methylase"/>
    <property type="match status" value="1"/>
</dbReference>
<keyword evidence="2" id="KW-0169">Cobalamin biosynthesis</keyword>
<feature type="domain" description="Tetrapyrrole methylase" evidence="6">
    <location>
        <begin position="23"/>
        <end position="206"/>
    </location>
</feature>
<evidence type="ECO:0000256" key="2">
    <source>
        <dbReference type="ARBA" id="ARBA00022573"/>
    </source>
</evidence>
<reference evidence="7" key="1">
    <citation type="submission" date="2020-12" db="EMBL/GenBank/DDBJ databases">
        <title>Desulfobium dissulfuricans gen. nov., sp. nov., a novel mesophilic, sulfate-reducing bacterium isolated from a deep-sea hydrothermal vent.</title>
        <authorList>
            <person name="Hashimoto Y."/>
            <person name="Tame A."/>
            <person name="Sawayama S."/>
            <person name="Miyazaki J."/>
            <person name="Takai K."/>
            <person name="Nakagawa S."/>
        </authorList>
    </citation>
    <scope>NUCLEOTIDE SEQUENCE</scope>
    <source>
        <strain evidence="7">GF1</strain>
    </source>
</reference>
<dbReference type="GO" id="GO:0032259">
    <property type="term" value="P:methylation"/>
    <property type="evidence" value="ECO:0007669"/>
    <property type="project" value="UniProtKB-KW"/>
</dbReference>
<protein>
    <submittedName>
        <fullName evidence="7">Precorrin-6y C5,15-methyltransferase subunit CbiE</fullName>
    </submittedName>
</protein>
<dbReference type="InterPro" id="IPR014776">
    <property type="entry name" value="4pyrrole_Mease_sub2"/>
</dbReference>
<evidence type="ECO:0000256" key="1">
    <source>
        <dbReference type="ARBA" id="ARBA00004953"/>
    </source>
</evidence>
<dbReference type="InterPro" id="IPR014777">
    <property type="entry name" value="4pyrrole_Mease_sub1"/>
</dbReference>
<accession>A0A915U400</accession>